<organism evidence="2 3">
    <name type="scientific">Caenorhabditis angaria</name>
    <dbReference type="NCBI Taxonomy" id="860376"/>
    <lineage>
        <taxon>Eukaryota</taxon>
        <taxon>Metazoa</taxon>
        <taxon>Ecdysozoa</taxon>
        <taxon>Nematoda</taxon>
        <taxon>Chromadorea</taxon>
        <taxon>Rhabditida</taxon>
        <taxon>Rhabditina</taxon>
        <taxon>Rhabditomorpha</taxon>
        <taxon>Rhabditoidea</taxon>
        <taxon>Rhabditidae</taxon>
        <taxon>Peloderinae</taxon>
        <taxon>Caenorhabditis</taxon>
    </lineage>
</organism>
<dbReference type="PANTHER" id="PTHR22941">
    <property type="entry name" value="SERPENTINE RECEPTOR"/>
    <property type="match status" value="1"/>
</dbReference>
<keyword evidence="3" id="KW-1185">Reference proteome</keyword>
<feature type="transmembrane region" description="Helical" evidence="1">
    <location>
        <begin position="56"/>
        <end position="80"/>
    </location>
</feature>
<gene>
    <name evidence="2" type="ORF">CAMP_LOCUS8105</name>
</gene>
<keyword evidence="1" id="KW-0472">Membrane</keyword>
<dbReference type="Pfam" id="PF10318">
    <property type="entry name" value="7TM_GPCR_Srh"/>
    <property type="match status" value="2"/>
</dbReference>
<comment type="caution">
    <text evidence="2">The sequence shown here is derived from an EMBL/GenBank/DDBJ whole genome shotgun (WGS) entry which is preliminary data.</text>
</comment>
<feature type="transmembrane region" description="Helical" evidence="1">
    <location>
        <begin position="156"/>
        <end position="178"/>
    </location>
</feature>
<feature type="transmembrane region" description="Helical" evidence="1">
    <location>
        <begin position="86"/>
        <end position="110"/>
    </location>
</feature>
<feature type="transmembrane region" description="Helical" evidence="1">
    <location>
        <begin position="22"/>
        <end position="44"/>
    </location>
</feature>
<dbReference type="InterPro" id="IPR019422">
    <property type="entry name" value="7TM_GPCR_serpentine_rcpt_Srh"/>
</dbReference>
<feature type="transmembrane region" description="Helical" evidence="1">
    <location>
        <begin position="122"/>
        <end position="144"/>
    </location>
</feature>
<protein>
    <submittedName>
        <fullName evidence="2">Uncharacterized protein</fullName>
    </submittedName>
</protein>
<keyword evidence="1" id="KW-0812">Transmembrane</keyword>
<accession>A0A9P1IJ75</accession>
<dbReference type="EMBL" id="CANHGI010000003">
    <property type="protein sequence ID" value="CAI5445468.1"/>
    <property type="molecule type" value="Genomic_DNA"/>
</dbReference>
<evidence type="ECO:0000256" key="1">
    <source>
        <dbReference type="SAM" id="Phobius"/>
    </source>
</evidence>
<keyword evidence="1" id="KW-1133">Transmembrane helix</keyword>
<dbReference type="PANTHER" id="PTHR22941:SF307">
    <property type="entry name" value="SERPENTINE RECEPTOR, CLASS H"/>
    <property type="match status" value="1"/>
</dbReference>
<proteinExistence type="predicted"/>
<reference evidence="2" key="1">
    <citation type="submission" date="2022-11" db="EMBL/GenBank/DDBJ databases">
        <authorList>
            <person name="Kikuchi T."/>
        </authorList>
    </citation>
    <scope>NUCLEOTIDE SEQUENCE</scope>
    <source>
        <strain evidence="2">PS1010</strain>
    </source>
</reference>
<name>A0A9P1IJ75_9PELO</name>
<dbReference type="AlphaFoldDB" id="A0A9P1IJ75"/>
<dbReference type="Proteomes" id="UP001152747">
    <property type="component" value="Unassembled WGS sequence"/>
</dbReference>
<dbReference type="InterPro" id="IPR053220">
    <property type="entry name" value="Nematode_rcpt-like_serp_H"/>
</dbReference>
<sequence>MNDICKFDSEPSFLHSPKFLKYSLHIIGCLSIPIHILGFYCVFFKTPAKVRSVKQTMFITSFWACVLDMNVSFFTIFLVLAPSASASSLGFLTDFGVSVQYQTYITAYILIDVQTRNLQKKFFTNICIQVGIPFLSVTIPALYIGYSFLTEYHNQALNNFFIMLFDSHGLCLNISMILTHQSYRETIQFWKWKKPKNDSINITIIRNNPI</sequence>
<evidence type="ECO:0000313" key="3">
    <source>
        <dbReference type="Proteomes" id="UP001152747"/>
    </source>
</evidence>
<evidence type="ECO:0000313" key="2">
    <source>
        <dbReference type="EMBL" id="CAI5445468.1"/>
    </source>
</evidence>